<proteinExistence type="predicted"/>
<dbReference type="Proteomes" id="UP001500368">
    <property type="component" value="Unassembled WGS sequence"/>
</dbReference>
<evidence type="ECO:0000313" key="3">
    <source>
        <dbReference type="Proteomes" id="UP001500368"/>
    </source>
</evidence>
<accession>A0ABP9FR86</accession>
<evidence type="ECO:0000313" key="2">
    <source>
        <dbReference type="EMBL" id="GAA4912483.1"/>
    </source>
</evidence>
<evidence type="ECO:0000256" key="1">
    <source>
        <dbReference type="SAM" id="Phobius"/>
    </source>
</evidence>
<dbReference type="EMBL" id="BAABLW010000002">
    <property type="protein sequence ID" value="GAA4912483.1"/>
    <property type="molecule type" value="Genomic_DNA"/>
</dbReference>
<feature type="transmembrane region" description="Helical" evidence="1">
    <location>
        <begin position="51"/>
        <end position="72"/>
    </location>
</feature>
<organism evidence="2 3">
    <name type="scientific">Nesterenkonia rhizosphaerae</name>
    <dbReference type="NCBI Taxonomy" id="1348272"/>
    <lineage>
        <taxon>Bacteria</taxon>
        <taxon>Bacillati</taxon>
        <taxon>Actinomycetota</taxon>
        <taxon>Actinomycetes</taxon>
        <taxon>Micrococcales</taxon>
        <taxon>Micrococcaceae</taxon>
        <taxon>Nesterenkonia</taxon>
    </lineage>
</organism>
<dbReference type="RefSeq" id="WP_345476408.1">
    <property type="nucleotide sequence ID" value="NZ_BAABLW010000002.1"/>
</dbReference>
<name>A0ABP9FR86_9MICC</name>
<sequence>MTEKPELTPQPAQSGFTNAVLMGFMAYLLFPLMALITVIFALMLISDDLSGAGIALIIVSQVWVGAGIWGHFHRKKLLRQSAQEMDNDS</sequence>
<protein>
    <submittedName>
        <fullName evidence="2">Uncharacterized protein</fullName>
    </submittedName>
</protein>
<dbReference type="InterPro" id="IPR059228">
    <property type="entry name" value="Integral_mb_put"/>
</dbReference>
<keyword evidence="1" id="KW-1133">Transmembrane helix</keyword>
<reference evidence="3" key="1">
    <citation type="journal article" date="2019" name="Int. J. Syst. Evol. Microbiol.">
        <title>The Global Catalogue of Microorganisms (GCM) 10K type strain sequencing project: providing services to taxonomists for standard genome sequencing and annotation.</title>
        <authorList>
            <consortium name="The Broad Institute Genomics Platform"/>
            <consortium name="The Broad Institute Genome Sequencing Center for Infectious Disease"/>
            <person name="Wu L."/>
            <person name="Ma J."/>
        </authorList>
    </citation>
    <scope>NUCLEOTIDE SEQUENCE [LARGE SCALE GENOMIC DNA]</scope>
    <source>
        <strain evidence="3">JCM 19129</strain>
    </source>
</reference>
<feature type="transmembrane region" description="Helical" evidence="1">
    <location>
        <begin position="20"/>
        <end position="45"/>
    </location>
</feature>
<comment type="caution">
    <text evidence="2">The sequence shown here is derived from an EMBL/GenBank/DDBJ whole genome shotgun (WGS) entry which is preliminary data.</text>
</comment>
<dbReference type="NCBIfam" id="NF038396">
    <property type="entry name" value="NF038396 family protein"/>
    <property type="match status" value="1"/>
</dbReference>
<keyword evidence="1" id="KW-0472">Membrane</keyword>
<gene>
    <name evidence="2" type="ORF">GCM10025790_03850</name>
</gene>
<keyword evidence="1" id="KW-0812">Transmembrane</keyword>
<keyword evidence="3" id="KW-1185">Reference proteome</keyword>